<dbReference type="EMBL" id="JADBJN010000003">
    <property type="protein sequence ID" value="KAG5669707.1"/>
    <property type="molecule type" value="Genomic_DNA"/>
</dbReference>
<evidence type="ECO:0000313" key="4">
    <source>
        <dbReference type="Proteomes" id="UP001107558"/>
    </source>
</evidence>
<dbReference type="Gene3D" id="3.10.200.10">
    <property type="entry name" value="Alpha carbonic anhydrase"/>
    <property type="match status" value="1"/>
</dbReference>
<dbReference type="SMART" id="SM01057">
    <property type="entry name" value="Carb_anhydrase"/>
    <property type="match status" value="1"/>
</dbReference>
<evidence type="ECO:0000313" key="3">
    <source>
        <dbReference type="EMBL" id="KAG5669707.1"/>
    </source>
</evidence>
<dbReference type="PROSITE" id="PS51144">
    <property type="entry name" value="ALPHA_CA_2"/>
    <property type="match status" value="1"/>
</dbReference>
<name>A0A9J6BJH1_POLVA</name>
<comment type="similarity">
    <text evidence="1">Belongs to the alpha-carbonic anhydrase family.</text>
</comment>
<proteinExistence type="inferred from homology"/>
<protein>
    <recommendedName>
        <fullName evidence="2">Alpha-carbonic anhydrase domain-containing protein</fullName>
    </recommendedName>
</protein>
<dbReference type="Pfam" id="PF00194">
    <property type="entry name" value="Carb_anhydrase"/>
    <property type="match status" value="1"/>
</dbReference>
<evidence type="ECO:0000256" key="1">
    <source>
        <dbReference type="ARBA" id="ARBA00010718"/>
    </source>
</evidence>
<dbReference type="OrthoDB" id="429145at2759"/>
<comment type="caution">
    <text evidence="3">The sequence shown here is derived from an EMBL/GenBank/DDBJ whole genome shotgun (WGS) entry which is preliminary data.</text>
</comment>
<dbReference type="Proteomes" id="UP001107558">
    <property type="component" value="Chromosome 3"/>
</dbReference>
<dbReference type="SUPFAM" id="SSF51069">
    <property type="entry name" value="Carbonic anhydrase"/>
    <property type="match status" value="1"/>
</dbReference>
<dbReference type="GO" id="GO:0004089">
    <property type="term" value="F:carbonate dehydratase activity"/>
    <property type="evidence" value="ECO:0007669"/>
    <property type="project" value="InterPro"/>
</dbReference>
<accession>A0A9J6BJH1</accession>
<dbReference type="InterPro" id="IPR036398">
    <property type="entry name" value="CA_dom_sf"/>
</dbReference>
<keyword evidence="4" id="KW-1185">Reference proteome</keyword>
<dbReference type="GO" id="GO:0005737">
    <property type="term" value="C:cytoplasm"/>
    <property type="evidence" value="ECO:0007669"/>
    <property type="project" value="TreeGrafter"/>
</dbReference>
<dbReference type="PANTHER" id="PTHR18952">
    <property type="entry name" value="CARBONIC ANHYDRASE"/>
    <property type="match status" value="1"/>
</dbReference>
<reference evidence="3" key="1">
    <citation type="submission" date="2021-03" db="EMBL/GenBank/DDBJ databases">
        <title>Chromosome level genome of the anhydrobiotic midge Polypedilum vanderplanki.</title>
        <authorList>
            <person name="Yoshida Y."/>
            <person name="Kikawada T."/>
            <person name="Gusev O."/>
        </authorList>
    </citation>
    <scope>NUCLEOTIDE SEQUENCE</scope>
    <source>
        <strain evidence="3">NIAS01</strain>
        <tissue evidence="3">Whole body or cell culture</tissue>
    </source>
</reference>
<evidence type="ECO:0000259" key="2">
    <source>
        <dbReference type="PROSITE" id="PS51144"/>
    </source>
</evidence>
<gene>
    <name evidence="3" type="ORF">PVAND_000003</name>
</gene>
<dbReference type="CDD" id="cd00326">
    <property type="entry name" value="alpha_CA"/>
    <property type="match status" value="1"/>
</dbReference>
<dbReference type="InterPro" id="IPR001148">
    <property type="entry name" value="CA_dom"/>
</dbReference>
<dbReference type="AlphaFoldDB" id="A0A9J6BJH1"/>
<dbReference type="GO" id="GO:0008270">
    <property type="term" value="F:zinc ion binding"/>
    <property type="evidence" value="ECO:0007669"/>
    <property type="project" value="InterPro"/>
</dbReference>
<dbReference type="InterPro" id="IPR023561">
    <property type="entry name" value="Carbonic_anhydrase_a-class"/>
</dbReference>
<organism evidence="3 4">
    <name type="scientific">Polypedilum vanderplanki</name>
    <name type="common">Sleeping chironomid midge</name>
    <dbReference type="NCBI Taxonomy" id="319348"/>
    <lineage>
        <taxon>Eukaryota</taxon>
        <taxon>Metazoa</taxon>
        <taxon>Ecdysozoa</taxon>
        <taxon>Arthropoda</taxon>
        <taxon>Hexapoda</taxon>
        <taxon>Insecta</taxon>
        <taxon>Pterygota</taxon>
        <taxon>Neoptera</taxon>
        <taxon>Endopterygota</taxon>
        <taxon>Diptera</taxon>
        <taxon>Nematocera</taxon>
        <taxon>Chironomoidea</taxon>
        <taxon>Chironomidae</taxon>
        <taxon>Chironominae</taxon>
        <taxon>Polypedilum</taxon>
        <taxon>Polypedilum</taxon>
    </lineage>
</organism>
<dbReference type="PANTHER" id="PTHR18952:SF114">
    <property type="entry name" value="CARBONIC ANHYDRASE 3, ISOFORM A"/>
    <property type="match status" value="1"/>
</dbReference>
<feature type="domain" description="Alpha-carbonic anhydrase" evidence="2">
    <location>
        <begin position="1"/>
        <end position="243"/>
    </location>
</feature>
<sequence>MSSENIQSPIALELREAEFQDDAEPLVYYGHWDKIGGSAEMINTGSSAMITLPNRNRKPFITGGPLKGKYIFEQLHFHWGDCNEYGCEHLLEGNTYSMEAHAVHYNEKYKNFQEAVTKPDGLAVTGFFIHGLGDKDCTEFKKISDGIERITKPGGKTRLGADCLSFLKLQELSKHYYNYVGSLTTPPYNEVVQWIVYRTPIYVSEKQIAAFRSLKCHDETKCIVNNYRDIQQPTRSPKIIFTRNTLKSKL</sequence>